<dbReference type="GO" id="GO:0001708">
    <property type="term" value="P:cell fate specification"/>
    <property type="evidence" value="ECO:0007669"/>
    <property type="project" value="TreeGrafter"/>
</dbReference>
<dbReference type="AlphaFoldDB" id="A0A3M7SC80"/>
<accession>A0A3M7SC80</accession>
<dbReference type="GO" id="GO:0005634">
    <property type="term" value="C:nucleus"/>
    <property type="evidence" value="ECO:0007669"/>
    <property type="project" value="UniProtKB-SubCell"/>
</dbReference>
<evidence type="ECO:0000256" key="2">
    <source>
        <dbReference type="ARBA" id="ARBA00023015"/>
    </source>
</evidence>
<sequence length="488" mass="56033">MIGSVQNNSSEYVYPENQSLETPCNSYEFQNYQSSYIEPQNSASYYYPYQNQYDYSQYTTSNQYGYIYNYDNSYYSNNTQFYPQYYQDSQNLESFSSVSSPNSSTSPSVTSVKEPVQDKIKKVKKIDKPEKKDVSTSQTIKNQADSAFGIKLSNKSLWDRFNAHTTEMIITKQGRRMFPTLQYTIYGLEPEKKYNVFVDIVQADENSWKFQGGKWVPCGAANSSKTTTNNTKTSIYLHPDSPNTGAFWMKHEIAFGKLKLTNNKSNVDGQMVLNSMHKYIPRIHVSLENDSKNVKTFTFMETQFIAVTAYQNTDITQLKIDNNPFAKGFRENSERTYENSVLISSHMIDSAKNKNLDSSLQNMNFNNSQKINPYQNVYYPSVKSEYQSESNLCTSTPNFNRQLPSFKFSPQYSLINNGQVSSPQSMAMYQFQAQQIVNNSNGKRKRSSQDDETTEKQNKYQCTNVYNVNSYNINSPVASSYGSLSLSM</sequence>
<evidence type="ECO:0000256" key="5">
    <source>
        <dbReference type="ARBA" id="ARBA00023242"/>
    </source>
</evidence>
<dbReference type="Proteomes" id="UP000276133">
    <property type="component" value="Unassembled WGS sequence"/>
</dbReference>
<dbReference type="InterPro" id="IPR046360">
    <property type="entry name" value="T-box_DNA-bd"/>
</dbReference>
<dbReference type="InterPro" id="IPR018186">
    <property type="entry name" value="TF_T-box_CS"/>
</dbReference>
<comment type="caution">
    <text evidence="9">The sequence shown here is derived from an EMBL/GenBank/DDBJ whole genome shotgun (WGS) entry which is preliminary data.</text>
</comment>
<dbReference type="PANTHER" id="PTHR11267:SF201">
    <property type="entry name" value="T-BOX DOMAIN-CONTAINING PROTEIN"/>
    <property type="match status" value="1"/>
</dbReference>
<feature type="region of interest" description="Disordered" evidence="7">
    <location>
        <begin position="438"/>
        <end position="458"/>
    </location>
</feature>
<keyword evidence="10" id="KW-1185">Reference proteome</keyword>
<dbReference type="InterPro" id="IPR001699">
    <property type="entry name" value="TF_T-box"/>
</dbReference>
<dbReference type="SUPFAM" id="SSF49417">
    <property type="entry name" value="p53-like transcription factors"/>
    <property type="match status" value="1"/>
</dbReference>
<dbReference type="OrthoDB" id="7442607at2759"/>
<dbReference type="PRINTS" id="PR00937">
    <property type="entry name" value="TBOX"/>
</dbReference>
<reference evidence="9 10" key="1">
    <citation type="journal article" date="2018" name="Sci. Rep.">
        <title>Genomic signatures of local adaptation to the degree of environmental predictability in rotifers.</title>
        <authorList>
            <person name="Franch-Gras L."/>
            <person name="Hahn C."/>
            <person name="Garcia-Roger E.M."/>
            <person name="Carmona M.J."/>
            <person name="Serra M."/>
            <person name="Gomez A."/>
        </authorList>
    </citation>
    <scope>NUCLEOTIDE SEQUENCE [LARGE SCALE GENOMIC DNA]</scope>
    <source>
        <strain evidence="9">HYR1</strain>
    </source>
</reference>
<dbReference type="PROSITE" id="PS50252">
    <property type="entry name" value="TBOX_3"/>
    <property type="match status" value="1"/>
</dbReference>
<dbReference type="STRING" id="10195.A0A3M7SC80"/>
<keyword evidence="4" id="KW-0804">Transcription</keyword>
<evidence type="ECO:0000256" key="1">
    <source>
        <dbReference type="ARBA" id="ARBA00004123"/>
    </source>
</evidence>
<feature type="region of interest" description="Disordered" evidence="7">
    <location>
        <begin position="93"/>
        <end position="116"/>
    </location>
</feature>
<dbReference type="InterPro" id="IPR036960">
    <property type="entry name" value="T-box_sf"/>
</dbReference>
<dbReference type="PROSITE" id="PS01283">
    <property type="entry name" value="TBOX_1"/>
    <property type="match status" value="1"/>
</dbReference>
<evidence type="ECO:0000256" key="6">
    <source>
        <dbReference type="PROSITE-ProRule" id="PRU00201"/>
    </source>
</evidence>
<feature type="domain" description="T-box" evidence="8">
    <location>
        <begin position="152"/>
        <end position="331"/>
    </location>
</feature>
<dbReference type="Gene3D" id="2.60.40.820">
    <property type="entry name" value="Transcription factor, T-box"/>
    <property type="match status" value="1"/>
</dbReference>
<dbReference type="GO" id="GO:0000981">
    <property type="term" value="F:DNA-binding transcription factor activity, RNA polymerase II-specific"/>
    <property type="evidence" value="ECO:0007669"/>
    <property type="project" value="TreeGrafter"/>
</dbReference>
<dbReference type="PROSITE" id="PS01264">
    <property type="entry name" value="TBOX_2"/>
    <property type="match status" value="1"/>
</dbReference>
<evidence type="ECO:0000256" key="7">
    <source>
        <dbReference type="SAM" id="MobiDB-lite"/>
    </source>
</evidence>
<dbReference type="PANTHER" id="PTHR11267">
    <property type="entry name" value="T-BOX PROTEIN-RELATED"/>
    <property type="match status" value="1"/>
</dbReference>
<comment type="subcellular location">
    <subcellularLocation>
        <location evidence="1 6">Nucleus</location>
    </subcellularLocation>
</comment>
<dbReference type="GO" id="GO:0000785">
    <property type="term" value="C:chromatin"/>
    <property type="evidence" value="ECO:0007669"/>
    <property type="project" value="TreeGrafter"/>
</dbReference>
<keyword evidence="3 6" id="KW-0238">DNA-binding</keyword>
<gene>
    <name evidence="9" type="ORF">BpHYR1_048497</name>
</gene>
<dbReference type="Pfam" id="PF00907">
    <property type="entry name" value="T-box"/>
    <property type="match status" value="1"/>
</dbReference>
<name>A0A3M7SC80_BRAPC</name>
<dbReference type="GO" id="GO:0045893">
    <property type="term" value="P:positive regulation of DNA-templated transcription"/>
    <property type="evidence" value="ECO:0007669"/>
    <property type="project" value="InterPro"/>
</dbReference>
<evidence type="ECO:0000256" key="4">
    <source>
        <dbReference type="ARBA" id="ARBA00023163"/>
    </source>
</evidence>
<dbReference type="InterPro" id="IPR008967">
    <property type="entry name" value="p53-like_TF_DNA-bd_sf"/>
</dbReference>
<evidence type="ECO:0000313" key="10">
    <source>
        <dbReference type="Proteomes" id="UP000276133"/>
    </source>
</evidence>
<keyword evidence="2" id="KW-0805">Transcription regulation</keyword>
<keyword evidence="5 6" id="KW-0539">Nucleus</keyword>
<dbReference type="EMBL" id="REGN01001644">
    <property type="protein sequence ID" value="RNA33406.1"/>
    <property type="molecule type" value="Genomic_DNA"/>
</dbReference>
<proteinExistence type="predicted"/>
<feature type="compositionally biased region" description="Low complexity" evidence="7">
    <location>
        <begin position="94"/>
        <end position="114"/>
    </location>
</feature>
<evidence type="ECO:0000259" key="8">
    <source>
        <dbReference type="PROSITE" id="PS50252"/>
    </source>
</evidence>
<protein>
    <submittedName>
        <fullName evidence="9">T-box brain 1</fullName>
    </submittedName>
</protein>
<evidence type="ECO:0000313" key="9">
    <source>
        <dbReference type="EMBL" id="RNA33406.1"/>
    </source>
</evidence>
<dbReference type="GO" id="GO:0000978">
    <property type="term" value="F:RNA polymerase II cis-regulatory region sequence-specific DNA binding"/>
    <property type="evidence" value="ECO:0007669"/>
    <property type="project" value="InterPro"/>
</dbReference>
<dbReference type="SMART" id="SM00425">
    <property type="entry name" value="TBOX"/>
    <property type="match status" value="1"/>
</dbReference>
<evidence type="ECO:0000256" key="3">
    <source>
        <dbReference type="ARBA" id="ARBA00023125"/>
    </source>
</evidence>
<organism evidence="9 10">
    <name type="scientific">Brachionus plicatilis</name>
    <name type="common">Marine rotifer</name>
    <name type="synonym">Brachionus muelleri</name>
    <dbReference type="NCBI Taxonomy" id="10195"/>
    <lineage>
        <taxon>Eukaryota</taxon>
        <taxon>Metazoa</taxon>
        <taxon>Spiralia</taxon>
        <taxon>Gnathifera</taxon>
        <taxon>Rotifera</taxon>
        <taxon>Eurotatoria</taxon>
        <taxon>Monogononta</taxon>
        <taxon>Pseudotrocha</taxon>
        <taxon>Ploima</taxon>
        <taxon>Brachionidae</taxon>
        <taxon>Brachionus</taxon>
    </lineage>
</organism>
<feature type="DNA-binding region" description="T-box" evidence="6">
    <location>
        <begin position="157"/>
        <end position="331"/>
    </location>
</feature>